<keyword evidence="1" id="KW-1133">Transmembrane helix</keyword>
<protein>
    <submittedName>
        <fullName evidence="2">Uncharacterized protein</fullName>
    </submittedName>
</protein>
<dbReference type="EMBL" id="PXOG01000260">
    <property type="protein sequence ID" value="RGP63886.1"/>
    <property type="molecule type" value="Genomic_DNA"/>
</dbReference>
<keyword evidence="1" id="KW-0812">Transmembrane</keyword>
<dbReference type="AlphaFoldDB" id="A0A395RUP9"/>
<sequence length="402" mass="45491">MSSLQNLPCELLLTIMEYSGPGLISLINAYPIALVCFSRNRDKFTKAIASHLYASYGIESDQGLSSVLPSLMVAARLRHQRKHPPSDLSVGMVRAQLRAFTKTYTTEAFWQRPKICDRLSLSALCTLLAVGEDAEMSADMYPMPASSQGEGSQNTEVLNKQRRRILNAASHFEACCLAFLDQDESLFGWEESWRRQQLFSASMTQCEWGNEATGVLRFYCILCYVIQKHGHMISDVATYLRRGPVHFSLEPEDRTAKEYFLCRTERETLTYVRHMAFKGLGTLKRLEGMSIEELTAFTLPNFHRVSTTQHPARRLTSIVSGFVPDKGERRPRAWQVCDPLDSCLAFLVGDSRTSDGAAPWTFPYLLGDKALHGIWGNLTKSDDYDWYGSLSRLEDSLRLPRL</sequence>
<dbReference type="Proteomes" id="UP000266234">
    <property type="component" value="Unassembled WGS sequence"/>
</dbReference>
<comment type="caution">
    <text evidence="2">The sequence shown here is derived from an EMBL/GenBank/DDBJ whole genome shotgun (WGS) entry which is preliminary data.</text>
</comment>
<evidence type="ECO:0000313" key="3">
    <source>
        <dbReference type="Proteomes" id="UP000266234"/>
    </source>
</evidence>
<evidence type="ECO:0000313" key="2">
    <source>
        <dbReference type="EMBL" id="RGP63886.1"/>
    </source>
</evidence>
<reference evidence="2 3" key="1">
    <citation type="journal article" date="2018" name="PLoS Pathog.">
        <title>Evolution of structural diversity of trichothecenes, a family of toxins produced by plant pathogenic and entomopathogenic fungi.</title>
        <authorList>
            <person name="Proctor R.H."/>
            <person name="McCormick S.P."/>
            <person name="Kim H.S."/>
            <person name="Cardoza R.E."/>
            <person name="Stanley A.M."/>
            <person name="Lindo L."/>
            <person name="Kelly A."/>
            <person name="Brown D.W."/>
            <person name="Lee T."/>
            <person name="Vaughan M.M."/>
            <person name="Alexander N.J."/>
            <person name="Busman M."/>
            <person name="Gutierrez S."/>
        </authorList>
    </citation>
    <scope>NUCLEOTIDE SEQUENCE [LARGE SCALE GENOMIC DNA]</scope>
    <source>
        <strain evidence="2 3">NRRL 20695</strain>
    </source>
</reference>
<dbReference type="OrthoDB" id="5098625at2759"/>
<keyword evidence="1" id="KW-0472">Membrane</keyword>
<proteinExistence type="predicted"/>
<gene>
    <name evidence="2" type="ORF">FLONG3_9780</name>
</gene>
<accession>A0A395RUP9</accession>
<name>A0A395RUP9_9HYPO</name>
<evidence type="ECO:0000256" key="1">
    <source>
        <dbReference type="SAM" id="Phobius"/>
    </source>
</evidence>
<feature type="transmembrane region" description="Helical" evidence="1">
    <location>
        <begin position="20"/>
        <end position="37"/>
    </location>
</feature>
<keyword evidence="3" id="KW-1185">Reference proteome</keyword>
<organism evidence="2 3">
    <name type="scientific">Fusarium longipes</name>
    <dbReference type="NCBI Taxonomy" id="694270"/>
    <lineage>
        <taxon>Eukaryota</taxon>
        <taxon>Fungi</taxon>
        <taxon>Dikarya</taxon>
        <taxon>Ascomycota</taxon>
        <taxon>Pezizomycotina</taxon>
        <taxon>Sordariomycetes</taxon>
        <taxon>Hypocreomycetidae</taxon>
        <taxon>Hypocreales</taxon>
        <taxon>Nectriaceae</taxon>
        <taxon>Fusarium</taxon>
    </lineage>
</organism>